<evidence type="ECO:0000313" key="3">
    <source>
        <dbReference type="EMBL" id="CUN90878.1"/>
    </source>
</evidence>
<accession>A0A174ATU4</accession>
<reference evidence="5 8" key="3">
    <citation type="journal article" date="2019" name="Science, e1252229">
        <title>Invertible promoters mediate bacterial phase variation, antibiotic resistance, and host adaptation in the gut.</title>
        <authorList>
            <person name="Jiang X."/>
            <person name="Hall A.B."/>
            <person name="Arthur T.D."/>
            <person name="Plichta D.R."/>
            <person name="Covington C.T."/>
            <person name="Poyet M."/>
            <person name="Crothers J."/>
            <person name="Moses P.L."/>
            <person name="Tolonen A.C."/>
            <person name="Vlamakis H."/>
            <person name="Alm E.J."/>
            <person name="Xavier R.J."/>
        </authorList>
    </citation>
    <scope>NUCLEOTIDE SEQUENCE [LARGE SCALE GENOMIC DNA]</scope>
    <source>
        <strain evidence="5">Af_0058</strain>
        <strain evidence="8">af_0058</strain>
    </source>
</reference>
<dbReference type="Proteomes" id="UP000284242">
    <property type="component" value="Unassembled WGS sequence"/>
</dbReference>
<sequence length="118" mass="13700">MNDTEYRERCRELEKNIHMLESEVNVLNNECERLSDLKEKSRNSLQMSSFGDNPIFVEKAQVNMEKEIPTIGKSQDKKTEDKSEISQEKKTQINQFCPYCGAKVKGMRFCGQCGKRVN</sequence>
<protein>
    <submittedName>
        <fullName evidence="4">Zinc ribbon domain-containing protein</fullName>
    </submittedName>
</protein>
<reference evidence="3 6" key="1">
    <citation type="submission" date="2015-09" db="EMBL/GenBank/DDBJ databases">
        <authorList>
            <consortium name="Pathogen Informatics"/>
        </authorList>
    </citation>
    <scope>NUCLEOTIDE SEQUENCE [LARGE SCALE GENOMIC DNA]</scope>
    <source>
        <strain evidence="3 6">2789STDY5608837</strain>
    </source>
</reference>
<dbReference type="AlphaFoldDB" id="A0A174ATU4"/>
<dbReference type="Proteomes" id="UP000293506">
    <property type="component" value="Unassembled WGS sequence"/>
</dbReference>
<evidence type="ECO:0000256" key="2">
    <source>
        <dbReference type="SAM" id="MobiDB-lite"/>
    </source>
</evidence>
<evidence type="ECO:0000313" key="5">
    <source>
        <dbReference type="EMBL" id="RYT68659.1"/>
    </source>
</evidence>
<dbReference type="EMBL" id="QRVV01000015">
    <property type="protein sequence ID" value="RGS74637.1"/>
    <property type="molecule type" value="Genomic_DNA"/>
</dbReference>
<dbReference type="EMBL" id="RCXQ01000001">
    <property type="protein sequence ID" value="RYT68659.1"/>
    <property type="molecule type" value="Genomic_DNA"/>
</dbReference>
<organism evidence="3 6">
    <name type="scientific">Blautia obeum</name>
    <dbReference type="NCBI Taxonomy" id="40520"/>
    <lineage>
        <taxon>Bacteria</taxon>
        <taxon>Bacillati</taxon>
        <taxon>Bacillota</taxon>
        <taxon>Clostridia</taxon>
        <taxon>Lachnospirales</taxon>
        <taxon>Lachnospiraceae</taxon>
        <taxon>Blautia</taxon>
    </lineage>
</organism>
<dbReference type="RefSeq" id="WP_055065881.1">
    <property type="nucleotide sequence ID" value="NZ_CYZD01000004.1"/>
</dbReference>
<evidence type="ECO:0000313" key="4">
    <source>
        <dbReference type="EMBL" id="RGS74637.1"/>
    </source>
</evidence>
<dbReference type="Proteomes" id="UP000095409">
    <property type="component" value="Unassembled WGS sequence"/>
</dbReference>
<name>A0A174ATU4_9FIRM</name>
<evidence type="ECO:0000313" key="7">
    <source>
        <dbReference type="Proteomes" id="UP000284242"/>
    </source>
</evidence>
<proteinExistence type="predicted"/>
<evidence type="ECO:0000313" key="6">
    <source>
        <dbReference type="Proteomes" id="UP000095409"/>
    </source>
</evidence>
<reference evidence="4 7" key="2">
    <citation type="submission" date="2018-08" db="EMBL/GenBank/DDBJ databases">
        <title>A genome reference for cultivated species of the human gut microbiota.</title>
        <authorList>
            <person name="Zou Y."/>
            <person name="Xue W."/>
            <person name="Luo G."/>
        </authorList>
    </citation>
    <scope>NUCLEOTIDE SEQUENCE [LARGE SCALE GENOMIC DNA]</scope>
    <source>
        <strain evidence="4 7">AF21-24</strain>
    </source>
</reference>
<feature type="coiled-coil region" evidence="1">
    <location>
        <begin position="3"/>
        <end position="44"/>
    </location>
</feature>
<dbReference type="EMBL" id="CYZD01000004">
    <property type="protein sequence ID" value="CUN90878.1"/>
    <property type="molecule type" value="Genomic_DNA"/>
</dbReference>
<keyword evidence="1" id="KW-0175">Coiled coil</keyword>
<feature type="region of interest" description="Disordered" evidence="2">
    <location>
        <begin position="66"/>
        <end position="89"/>
    </location>
</feature>
<gene>
    <name evidence="4" type="ORF">DWX77_07390</name>
    <name evidence="5" type="ORF">EAI82_00365</name>
    <name evidence="3" type="ORF">ERS852394_01114</name>
</gene>
<evidence type="ECO:0000256" key="1">
    <source>
        <dbReference type="SAM" id="Coils"/>
    </source>
</evidence>
<evidence type="ECO:0000313" key="8">
    <source>
        <dbReference type="Proteomes" id="UP000293506"/>
    </source>
</evidence>